<dbReference type="GO" id="GO:0005737">
    <property type="term" value="C:cytoplasm"/>
    <property type="evidence" value="ECO:0007669"/>
    <property type="project" value="TreeGrafter"/>
</dbReference>
<dbReference type="PANTHER" id="PTHR12837:SF14">
    <property type="entry name" value="POLY(ADP-RIBOSE) GLYCOHYDROLASE"/>
    <property type="match status" value="1"/>
</dbReference>
<sequence>MALVMLPCDLPWWSNVQKKLAQIEESSCLDVVIDVMQKLHELCNVSLDPDEDGKDTSVFDGLRHFVERTMDASERDHFLGHTIKALARHARNLKQYRPPRGLSFSLQQQADSYELSYRLVASLLANAFFSTFPKRTEKTHPTLQDFNFTHFFKGLVE</sequence>
<dbReference type="Pfam" id="PF20811">
    <property type="entry name" value="PARG_cat_N"/>
    <property type="match status" value="1"/>
</dbReference>
<proteinExistence type="predicted"/>
<dbReference type="GO" id="GO:1990966">
    <property type="term" value="P:ATP generation from poly-ADP-D-ribose"/>
    <property type="evidence" value="ECO:0007669"/>
    <property type="project" value="TreeGrafter"/>
</dbReference>
<evidence type="ECO:0000313" key="2">
    <source>
        <dbReference type="EnsemblMetazoa" id="AMEC007289-PA"/>
    </source>
</evidence>
<reference evidence="3" key="1">
    <citation type="submission" date="2014-01" db="EMBL/GenBank/DDBJ databases">
        <title>The Genome Sequence of Anopheles melas CM1001059_A (V2).</title>
        <authorList>
            <consortium name="The Broad Institute Genomics Platform"/>
            <person name="Neafsey D.E."/>
            <person name="Besansky N."/>
            <person name="Howell P."/>
            <person name="Walton C."/>
            <person name="Young S.K."/>
            <person name="Zeng Q."/>
            <person name="Gargeya S."/>
            <person name="Fitzgerald M."/>
            <person name="Haas B."/>
            <person name="Abouelleil A."/>
            <person name="Allen A.W."/>
            <person name="Alvarado L."/>
            <person name="Arachchi H.M."/>
            <person name="Berlin A.M."/>
            <person name="Chapman S.B."/>
            <person name="Gainer-Dewar J."/>
            <person name="Goldberg J."/>
            <person name="Griggs A."/>
            <person name="Gujja S."/>
            <person name="Hansen M."/>
            <person name="Howarth C."/>
            <person name="Imamovic A."/>
            <person name="Ireland A."/>
            <person name="Larimer J."/>
            <person name="McCowan C."/>
            <person name="Murphy C."/>
            <person name="Pearson M."/>
            <person name="Poon T.W."/>
            <person name="Priest M."/>
            <person name="Roberts A."/>
            <person name="Saif S."/>
            <person name="Shea T."/>
            <person name="Sisk P."/>
            <person name="Sykes S."/>
            <person name="Wortman J."/>
            <person name="Nusbaum C."/>
            <person name="Birren B."/>
        </authorList>
    </citation>
    <scope>NUCLEOTIDE SEQUENCE [LARGE SCALE GENOMIC DNA]</scope>
    <source>
        <strain evidence="3">CM1001059</strain>
    </source>
</reference>
<dbReference type="GO" id="GO:0005975">
    <property type="term" value="P:carbohydrate metabolic process"/>
    <property type="evidence" value="ECO:0007669"/>
    <property type="project" value="InterPro"/>
</dbReference>
<feature type="domain" description="PARG helical" evidence="1">
    <location>
        <begin position="70"/>
        <end position="153"/>
    </location>
</feature>
<dbReference type="VEuPathDB" id="VectorBase:AMEC007289"/>
<dbReference type="InterPro" id="IPR007724">
    <property type="entry name" value="Poly_GlycHdrlase"/>
</dbReference>
<protein>
    <recommendedName>
        <fullName evidence="1">PARG helical domain-containing protein</fullName>
    </recommendedName>
</protein>
<reference evidence="2" key="2">
    <citation type="submission" date="2020-05" db="UniProtKB">
        <authorList>
            <consortium name="EnsemblMetazoa"/>
        </authorList>
    </citation>
    <scope>IDENTIFICATION</scope>
    <source>
        <strain evidence="2">CM1001059</strain>
    </source>
</reference>
<name>A0A182TS15_9DIPT</name>
<dbReference type="GO" id="GO:0006282">
    <property type="term" value="P:regulation of DNA repair"/>
    <property type="evidence" value="ECO:0007669"/>
    <property type="project" value="InterPro"/>
</dbReference>
<dbReference type="GO" id="GO:0009225">
    <property type="term" value="P:nucleotide-sugar metabolic process"/>
    <property type="evidence" value="ECO:0007669"/>
    <property type="project" value="TreeGrafter"/>
</dbReference>
<dbReference type="InterPro" id="IPR048362">
    <property type="entry name" value="PARG_helical"/>
</dbReference>
<evidence type="ECO:0000259" key="1">
    <source>
        <dbReference type="Pfam" id="PF20811"/>
    </source>
</evidence>
<dbReference type="AlphaFoldDB" id="A0A182TS15"/>
<accession>A0A182TS15</accession>
<dbReference type="Proteomes" id="UP000075902">
    <property type="component" value="Unassembled WGS sequence"/>
</dbReference>
<dbReference type="GO" id="GO:0004649">
    <property type="term" value="F:poly(ADP-ribose) glycohydrolase activity"/>
    <property type="evidence" value="ECO:0007669"/>
    <property type="project" value="InterPro"/>
</dbReference>
<dbReference type="STRING" id="34690.A0A182TS15"/>
<dbReference type="EnsemblMetazoa" id="AMEC007289-RA">
    <property type="protein sequence ID" value="AMEC007289-PA"/>
    <property type="gene ID" value="AMEC007289"/>
</dbReference>
<dbReference type="GO" id="GO:0005634">
    <property type="term" value="C:nucleus"/>
    <property type="evidence" value="ECO:0007669"/>
    <property type="project" value="TreeGrafter"/>
</dbReference>
<keyword evidence="3" id="KW-1185">Reference proteome</keyword>
<organism evidence="2 3">
    <name type="scientific">Anopheles melas</name>
    <dbReference type="NCBI Taxonomy" id="34690"/>
    <lineage>
        <taxon>Eukaryota</taxon>
        <taxon>Metazoa</taxon>
        <taxon>Ecdysozoa</taxon>
        <taxon>Arthropoda</taxon>
        <taxon>Hexapoda</taxon>
        <taxon>Insecta</taxon>
        <taxon>Pterygota</taxon>
        <taxon>Neoptera</taxon>
        <taxon>Endopterygota</taxon>
        <taxon>Diptera</taxon>
        <taxon>Nematocera</taxon>
        <taxon>Culicoidea</taxon>
        <taxon>Culicidae</taxon>
        <taxon>Anophelinae</taxon>
        <taxon>Anopheles</taxon>
    </lineage>
</organism>
<evidence type="ECO:0000313" key="3">
    <source>
        <dbReference type="Proteomes" id="UP000075902"/>
    </source>
</evidence>
<dbReference type="PANTHER" id="PTHR12837">
    <property type="entry name" value="POLY ADP-RIBOSE GLYCOHYDROLASE"/>
    <property type="match status" value="1"/>
</dbReference>